<feature type="transmembrane region" description="Helical" evidence="6">
    <location>
        <begin position="137"/>
        <end position="159"/>
    </location>
</feature>
<feature type="transmembrane region" description="Helical" evidence="6">
    <location>
        <begin position="192"/>
        <end position="210"/>
    </location>
</feature>
<comment type="subcellular location">
    <subcellularLocation>
        <location evidence="1">Membrane</location>
        <topology evidence="1">Multi-pass membrane protein</topology>
    </subcellularLocation>
</comment>
<comment type="similarity">
    <text evidence="2">Belongs to the acetate uptake transporter (AceTr) (TC 2.A.96) family.</text>
</comment>
<evidence type="ECO:0008006" key="9">
    <source>
        <dbReference type="Google" id="ProtNLM"/>
    </source>
</evidence>
<accession>A0A1E3PFL6</accession>
<evidence type="ECO:0000256" key="4">
    <source>
        <dbReference type="ARBA" id="ARBA00022989"/>
    </source>
</evidence>
<dbReference type="GO" id="GO:0005886">
    <property type="term" value="C:plasma membrane"/>
    <property type="evidence" value="ECO:0007669"/>
    <property type="project" value="TreeGrafter"/>
</dbReference>
<dbReference type="InterPro" id="IPR051633">
    <property type="entry name" value="AceTr"/>
</dbReference>
<dbReference type="InterPro" id="IPR000791">
    <property type="entry name" value="Gpr1/Fun34/SatP-like"/>
</dbReference>
<dbReference type="GO" id="GO:0015123">
    <property type="term" value="F:acetate transmembrane transporter activity"/>
    <property type="evidence" value="ECO:0007669"/>
    <property type="project" value="TreeGrafter"/>
</dbReference>
<evidence type="ECO:0000256" key="6">
    <source>
        <dbReference type="SAM" id="Phobius"/>
    </source>
</evidence>
<dbReference type="PROSITE" id="PS01114">
    <property type="entry name" value="GPR1_FUN34_YAAH"/>
    <property type="match status" value="1"/>
</dbReference>
<reference evidence="7 8" key="1">
    <citation type="journal article" date="2016" name="Proc. Natl. Acad. Sci. U.S.A.">
        <title>Comparative genomics of biotechnologically important yeasts.</title>
        <authorList>
            <person name="Riley R."/>
            <person name="Haridas S."/>
            <person name="Wolfe K.H."/>
            <person name="Lopes M.R."/>
            <person name="Hittinger C.T."/>
            <person name="Goeker M."/>
            <person name="Salamov A.A."/>
            <person name="Wisecaver J.H."/>
            <person name="Long T.M."/>
            <person name="Calvey C.H."/>
            <person name="Aerts A.L."/>
            <person name="Barry K.W."/>
            <person name="Choi C."/>
            <person name="Clum A."/>
            <person name="Coughlan A.Y."/>
            <person name="Deshpande S."/>
            <person name="Douglass A.P."/>
            <person name="Hanson S.J."/>
            <person name="Klenk H.-P."/>
            <person name="LaButti K.M."/>
            <person name="Lapidus A."/>
            <person name="Lindquist E.A."/>
            <person name="Lipzen A.M."/>
            <person name="Meier-Kolthoff J.P."/>
            <person name="Ohm R.A."/>
            <person name="Otillar R.P."/>
            <person name="Pangilinan J.L."/>
            <person name="Peng Y."/>
            <person name="Rokas A."/>
            <person name="Rosa C.A."/>
            <person name="Scheuner C."/>
            <person name="Sibirny A.A."/>
            <person name="Slot J.C."/>
            <person name="Stielow J.B."/>
            <person name="Sun H."/>
            <person name="Kurtzman C.P."/>
            <person name="Blackwell M."/>
            <person name="Grigoriev I.V."/>
            <person name="Jeffries T.W."/>
        </authorList>
    </citation>
    <scope>NUCLEOTIDE SEQUENCE [LARGE SCALE GENOMIC DNA]</scope>
    <source>
        <strain evidence="7 8">DSM 6958</strain>
    </source>
</reference>
<dbReference type="AlphaFoldDB" id="A0A1E3PFL6"/>
<feature type="transmembrane region" description="Helical" evidence="6">
    <location>
        <begin position="70"/>
        <end position="91"/>
    </location>
</feature>
<evidence type="ECO:0000313" key="8">
    <source>
        <dbReference type="Proteomes" id="UP000095009"/>
    </source>
</evidence>
<dbReference type="InterPro" id="IPR047622">
    <property type="entry name" value="GPR1_FUN34_YAAH"/>
</dbReference>
<evidence type="ECO:0000256" key="3">
    <source>
        <dbReference type="ARBA" id="ARBA00022692"/>
    </source>
</evidence>
<evidence type="ECO:0000256" key="1">
    <source>
        <dbReference type="ARBA" id="ARBA00004141"/>
    </source>
</evidence>
<dbReference type="Proteomes" id="UP000095009">
    <property type="component" value="Unassembled WGS sequence"/>
</dbReference>
<dbReference type="STRING" id="857566.A0A1E3PFL6"/>
<keyword evidence="3 6" id="KW-0812">Transmembrane</keyword>
<feature type="transmembrane region" description="Helical" evidence="6">
    <location>
        <begin position="103"/>
        <end position="125"/>
    </location>
</feature>
<protein>
    <recommendedName>
        <fullName evidence="9">Ammonia transport outward protein 2</fullName>
    </recommendedName>
</protein>
<evidence type="ECO:0000256" key="2">
    <source>
        <dbReference type="ARBA" id="ARBA00005587"/>
    </source>
</evidence>
<evidence type="ECO:0000256" key="5">
    <source>
        <dbReference type="ARBA" id="ARBA00023136"/>
    </source>
</evidence>
<organism evidence="7 8">
    <name type="scientific">Nadsonia fulvescens var. elongata DSM 6958</name>
    <dbReference type="NCBI Taxonomy" id="857566"/>
    <lineage>
        <taxon>Eukaryota</taxon>
        <taxon>Fungi</taxon>
        <taxon>Dikarya</taxon>
        <taxon>Ascomycota</taxon>
        <taxon>Saccharomycotina</taxon>
        <taxon>Dipodascomycetes</taxon>
        <taxon>Dipodascales</taxon>
        <taxon>Dipodascales incertae sedis</taxon>
        <taxon>Nadsonia</taxon>
    </lineage>
</organism>
<feature type="transmembrane region" description="Helical" evidence="6">
    <location>
        <begin position="222"/>
        <end position="243"/>
    </location>
</feature>
<sequence>MTFDEENQIGNISHRSKDIPLTTNITRIETHGPDDVYIKLGDHTYHRSELQAAFGGTMNPQLTVKSKRRFINPAPLGLSAFASCTFLLSLYNVGAKGVSNSSIILGVGFFYGGLMQFVTGMWAIVLEEQFAGTVFTAYSAFWWSYCAIFIEWFGIANSFDDPVEFAHAVGIYLMIWFILSVFVTITCLRATLSLFSMFVLLSITFLTLSLHNFYQSPVLLKVGGWFGIFTSVLAYYNMAAGMFDKETNYFNIKPIYMPGARRLD</sequence>
<keyword evidence="8" id="KW-1185">Reference proteome</keyword>
<proteinExistence type="inferred from homology"/>
<keyword evidence="5 6" id="KW-0472">Membrane</keyword>
<dbReference type="Pfam" id="PF01184">
    <property type="entry name" value="Gpr1_Fun34_YaaH"/>
    <property type="match status" value="1"/>
</dbReference>
<dbReference type="EMBL" id="KV454412">
    <property type="protein sequence ID" value="ODQ64195.1"/>
    <property type="molecule type" value="Genomic_DNA"/>
</dbReference>
<name>A0A1E3PFL6_9ASCO</name>
<gene>
    <name evidence="7" type="ORF">NADFUDRAFT_52527</name>
</gene>
<keyword evidence="4 6" id="KW-1133">Transmembrane helix</keyword>
<dbReference type="OrthoDB" id="3648309at2759"/>
<dbReference type="PANTHER" id="PTHR31123">
    <property type="entry name" value="ACCUMULATION OF DYADS PROTEIN 2-RELATED"/>
    <property type="match status" value="1"/>
</dbReference>
<dbReference type="NCBIfam" id="NF038013">
    <property type="entry name" value="AceTr_1"/>
    <property type="match status" value="1"/>
</dbReference>
<dbReference type="PANTHER" id="PTHR31123:SF1">
    <property type="entry name" value="ACCUMULATION OF DYADS PROTEIN 2-RELATED"/>
    <property type="match status" value="1"/>
</dbReference>
<evidence type="ECO:0000313" key="7">
    <source>
        <dbReference type="EMBL" id="ODQ64195.1"/>
    </source>
</evidence>
<feature type="transmembrane region" description="Helical" evidence="6">
    <location>
        <begin position="165"/>
        <end position="185"/>
    </location>
</feature>